<dbReference type="AlphaFoldDB" id="F8FC91"/>
<dbReference type="SUPFAM" id="SSF48256">
    <property type="entry name" value="Citrate synthase"/>
    <property type="match status" value="1"/>
</dbReference>
<dbReference type="PATRIC" id="fig|1036673.3.peg.5553"/>
<dbReference type="InterPro" id="IPR016142">
    <property type="entry name" value="Citrate_synth-like_lrg_a-sub"/>
</dbReference>
<evidence type="ECO:0000256" key="5">
    <source>
        <dbReference type="PIRNR" id="PIRNR001369"/>
    </source>
</evidence>
<dbReference type="GO" id="GO:0005975">
    <property type="term" value="P:carbohydrate metabolic process"/>
    <property type="evidence" value="ECO:0007669"/>
    <property type="project" value="TreeGrafter"/>
</dbReference>
<dbReference type="EMBL" id="CP002869">
    <property type="protein sequence ID" value="AEI44492.1"/>
    <property type="molecule type" value="Genomic_DNA"/>
</dbReference>
<reference evidence="9" key="1">
    <citation type="submission" date="2011-06" db="EMBL/GenBank/DDBJ databases">
        <title>Complete genome sequence of Paenibacillus mucilaginosus KNP414.</title>
        <authorList>
            <person name="Wang J."/>
            <person name="Hu S."/>
            <person name="Hu X."/>
            <person name="Zhang B."/>
            <person name="Dong D."/>
            <person name="Zhang S."/>
            <person name="Zhao K."/>
            <person name="Wu D."/>
        </authorList>
    </citation>
    <scope>NUCLEOTIDE SEQUENCE [LARGE SCALE GENOMIC DNA]</scope>
    <source>
        <strain evidence="9">KNP414</strain>
    </source>
</reference>
<accession>F8FC91</accession>
<dbReference type="PIRSF" id="PIRSF001369">
    <property type="entry name" value="Citrate_synth"/>
    <property type="match status" value="1"/>
</dbReference>
<dbReference type="InterPro" id="IPR002020">
    <property type="entry name" value="Citrate_synthase"/>
</dbReference>
<reference evidence="8 9" key="2">
    <citation type="journal article" date="2013" name="Genome Announc.">
        <title>Genome Sequence of Growth-Improving Paenibacillus mucilaginosus Strain KNP414.</title>
        <authorList>
            <person name="Lu J.J."/>
            <person name="Wang J.F."/>
            <person name="Hu X.F."/>
        </authorList>
    </citation>
    <scope>NUCLEOTIDE SEQUENCE [LARGE SCALE GENOMIC DNA]</scope>
    <source>
        <strain evidence="8 9">KNP414</strain>
    </source>
</reference>
<evidence type="ECO:0000256" key="1">
    <source>
        <dbReference type="ARBA" id="ARBA00005163"/>
    </source>
</evidence>
<dbReference type="PANTHER" id="PTHR11739:SF4">
    <property type="entry name" value="CITRATE SYNTHASE, PEROXISOMAL"/>
    <property type="match status" value="1"/>
</dbReference>
<keyword evidence="3 5" id="KW-0808">Transferase</keyword>
<dbReference type="Proteomes" id="UP000006620">
    <property type="component" value="Chromosome"/>
</dbReference>
<dbReference type="InterPro" id="IPR036969">
    <property type="entry name" value="Citrate_synthase_sf"/>
</dbReference>
<dbReference type="Gene3D" id="1.10.580.10">
    <property type="entry name" value="Citrate Synthase, domain 1"/>
    <property type="match status" value="1"/>
</dbReference>
<dbReference type="PANTHER" id="PTHR11739">
    <property type="entry name" value="CITRATE SYNTHASE"/>
    <property type="match status" value="1"/>
</dbReference>
<dbReference type="InterPro" id="IPR024176">
    <property type="entry name" value="Citrate_synthase_bac-typ"/>
</dbReference>
<feature type="active site" evidence="6">
    <location>
        <position position="308"/>
    </location>
</feature>
<dbReference type="Pfam" id="PF00285">
    <property type="entry name" value="Citrate_synt"/>
    <property type="match status" value="1"/>
</dbReference>
<dbReference type="GO" id="GO:0036440">
    <property type="term" value="F:citrate synthase activity"/>
    <property type="evidence" value="ECO:0007669"/>
    <property type="project" value="UniProtKB-EC"/>
</dbReference>
<protein>
    <recommendedName>
        <fullName evidence="5">Citrate synthase</fullName>
    </recommendedName>
</protein>
<sequence>MMVKGLEGIIAAETQISLVNGTKGHLVYRGHWAKDLAVRYTFEEAAYLLWHGTLPTPLQLAEFKNELARGRRLTPELRSLLEAIPPHTPLMNTLQAAVTALAGNAPAWPPALEQAVQLTALLPTLIAYRRHQLSGTPLSEGADTEEDHAAYYLHLLSGHPASEAQVRALTAYMVLAMEHGLNASTFAARVVASTESDLYSAVGAAIGAMKGPLHGGAPSGVIRLLDSIGTADRAEPVLRAMLKRGERLMGFGHRVYKTRDPRAEALREVCAGLAGGDPWLDLARDTEETAIRLLAEYKPGRALYTNVEFYAAAVMRAVSMPTELFTPTFTAARIVGWTAHVLEQAQHNRIYRPQSLYTGNMPASDA</sequence>
<evidence type="ECO:0000256" key="2">
    <source>
        <dbReference type="ARBA" id="ARBA00010566"/>
    </source>
</evidence>
<dbReference type="UniPathway" id="UPA00223"/>
<dbReference type="PRINTS" id="PR00143">
    <property type="entry name" value="CITRTSNTHASE"/>
</dbReference>
<dbReference type="RefSeq" id="WP_013919638.1">
    <property type="nucleotide sequence ID" value="NC_015690.1"/>
</dbReference>
<organism evidence="8 9">
    <name type="scientific">Paenibacillus mucilaginosus (strain KNP414)</name>
    <dbReference type="NCBI Taxonomy" id="1036673"/>
    <lineage>
        <taxon>Bacteria</taxon>
        <taxon>Bacillati</taxon>
        <taxon>Bacillota</taxon>
        <taxon>Bacilli</taxon>
        <taxon>Bacillales</taxon>
        <taxon>Paenibacillaceae</taxon>
        <taxon>Paenibacillus</taxon>
    </lineage>
</organism>
<name>F8FC91_PAEMK</name>
<comment type="similarity">
    <text evidence="2 5 7">Belongs to the citrate synthase family.</text>
</comment>
<comment type="catalytic activity">
    <reaction evidence="4">
        <text>oxaloacetate + acetyl-CoA + H2O = citrate + CoA + H(+)</text>
        <dbReference type="Rhea" id="RHEA:16845"/>
        <dbReference type="ChEBI" id="CHEBI:15377"/>
        <dbReference type="ChEBI" id="CHEBI:15378"/>
        <dbReference type="ChEBI" id="CHEBI:16452"/>
        <dbReference type="ChEBI" id="CHEBI:16947"/>
        <dbReference type="ChEBI" id="CHEBI:57287"/>
        <dbReference type="ChEBI" id="CHEBI:57288"/>
        <dbReference type="EC" id="2.3.3.16"/>
    </reaction>
</comment>
<evidence type="ECO:0000313" key="9">
    <source>
        <dbReference type="Proteomes" id="UP000006620"/>
    </source>
</evidence>
<evidence type="ECO:0000256" key="7">
    <source>
        <dbReference type="RuleBase" id="RU003406"/>
    </source>
</evidence>
<dbReference type="Gene3D" id="1.10.230.10">
    <property type="entry name" value="Cytochrome P450-Terp, domain 2"/>
    <property type="match status" value="1"/>
</dbReference>
<evidence type="ECO:0000256" key="4">
    <source>
        <dbReference type="ARBA" id="ARBA00049288"/>
    </source>
</evidence>
<dbReference type="GO" id="GO:0006099">
    <property type="term" value="P:tricarboxylic acid cycle"/>
    <property type="evidence" value="ECO:0007669"/>
    <property type="project" value="UniProtKB-UniPathway"/>
</dbReference>
<feature type="active site" evidence="6">
    <location>
        <position position="253"/>
    </location>
</feature>
<comment type="pathway">
    <text evidence="1">Carbohydrate metabolism; tricarboxylic acid cycle.</text>
</comment>
<gene>
    <name evidence="8" type="primary">citA</name>
    <name evidence="8" type="ordered locus">KNP414_05968</name>
</gene>
<dbReference type="PROSITE" id="PS00480">
    <property type="entry name" value="CITRATE_SYNTHASE"/>
    <property type="match status" value="1"/>
</dbReference>
<dbReference type="GO" id="GO:0005829">
    <property type="term" value="C:cytosol"/>
    <property type="evidence" value="ECO:0007669"/>
    <property type="project" value="TreeGrafter"/>
</dbReference>
<evidence type="ECO:0000313" key="8">
    <source>
        <dbReference type="EMBL" id="AEI44492.1"/>
    </source>
</evidence>
<dbReference type="InterPro" id="IPR019810">
    <property type="entry name" value="Citrate_synthase_AS"/>
</dbReference>
<proteinExistence type="inferred from homology"/>
<dbReference type="KEGG" id="pms:KNP414_05968"/>
<evidence type="ECO:0000256" key="6">
    <source>
        <dbReference type="PIRSR" id="PIRSR001369-1"/>
    </source>
</evidence>
<dbReference type="InterPro" id="IPR016143">
    <property type="entry name" value="Citrate_synth-like_sm_a-sub"/>
</dbReference>
<evidence type="ECO:0000256" key="3">
    <source>
        <dbReference type="ARBA" id="ARBA00022679"/>
    </source>
</evidence>
<dbReference type="HOGENOM" id="CLU_025068_2_1_9"/>